<feature type="transmembrane region" description="Helical" evidence="8">
    <location>
        <begin position="160"/>
        <end position="178"/>
    </location>
</feature>
<dbReference type="Proteomes" id="UP001583177">
    <property type="component" value="Unassembled WGS sequence"/>
</dbReference>
<dbReference type="PROSITE" id="PS00211">
    <property type="entry name" value="ABC_TRANSPORTER_1"/>
    <property type="match status" value="1"/>
</dbReference>
<evidence type="ECO:0000256" key="8">
    <source>
        <dbReference type="SAM" id="Phobius"/>
    </source>
</evidence>
<dbReference type="Gene3D" id="1.20.1560.10">
    <property type="entry name" value="ABC transporter type 1, transmembrane domain"/>
    <property type="match status" value="1"/>
</dbReference>
<evidence type="ECO:0000313" key="11">
    <source>
        <dbReference type="EMBL" id="KAL1880122.1"/>
    </source>
</evidence>
<dbReference type="InterPro" id="IPR011527">
    <property type="entry name" value="ABC1_TM_dom"/>
</dbReference>
<dbReference type="Pfam" id="PF24357">
    <property type="entry name" value="TMD0_ABC"/>
    <property type="match status" value="1"/>
</dbReference>
<sequence>MESFKLCGDDSFGPGVKSADCRGGFDFTSSFEEAILAILPTACFIIVTPFRTLHLFRGRLRVRKSALHILKLAAITTFIALQVAILVLTAANTEYRTHVSLPSAVLSVVAAVTLAVLSHFEHARSVRPSFIINFYLVTTALFDAVRVRTHWLMKQGNNDVLASVMTASLAVKLVILLLEATEKRSLLLGLYNRFSVESTSGLISRSSFWWLNSLLISGHRSVLSVNDLPAIHEKLDSASLGDYLQSAWDRSRACVWSLRWEILIIYVPKLCYAALSISQVYLIQNAVTFVQGSEPMNTGYGLIGAFALVYTGFAIMMGWASHLSYRLMTMIRGQLTMVIYKKMLTLPTANANESAAMSLVGTDVQRIAETFRELLIEMVPGVLQLTIAVYLLYAQLGPVCVAPILITLVCTGLSVFSAGIITSRQRAWLEAVQKRINYTSEILGSMKSVKMLGLTGQQTKNIQQLRNSEIATSKKYRRVQSLNISLGFAIIAKLQGESGLSVSQAITSLAALNLLSAPLGMLLYSIPQGWAALGCFGRIQEFLLLPSRAEQRELPSVGTIGTHRTPRQGWTELQFIEPSAVNVITVNPGSFGWSDSSSQVVKVNFPVQIRPGITILVGPVGSGKSTFLKGIIGETPHSSCKVSMTSSEIAYGDQSAWIMNGSILDNITAGSGPDLDTEWYRTVCHACALDVDFRQMPDGDSTVVGSKGVKMSGGQKQRISLARALYSRVKTVVLDDVLAGLDSVTEELVFERVFGQNGLMRQLNATVVLATHSVKRLPQADLILVLEQDGTLVQQGSLAELNATGRYIQDMDLRLGDDTSTQDDEVVEIEERVCGKGVPPATAATDESRKTGDWMIYKYYARALGPFGLVFFVGLVTGTSVFNTLTRKHSQPLMWKAILTFADVWVNWWANNNESGSEPNLGYWLGMFGFISFMAGFFMVAAVA</sequence>
<dbReference type="InterPro" id="IPR056227">
    <property type="entry name" value="TMD0_ABC"/>
</dbReference>
<feature type="transmembrane region" description="Helical" evidence="8">
    <location>
        <begin position="302"/>
        <end position="325"/>
    </location>
</feature>
<dbReference type="CDD" id="cd18579">
    <property type="entry name" value="ABC_6TM_ABCC_D1"/>
    <property type="match status" value="1"/>
</dbReference>
<dbReference type="PANTHER" id="PTHR24223:SF399">
    <property type="entry name" value="ABC TRANSPORTER ATNG"/>
    <property type="match status" value="1"/>
</dbReference>
<evidence type="ECO:0000256" key="1">
    <source>
        <dbReference type="ARBA" id="ARBA00004141"/>
    </source>
</evidence>
<evidence type="ECO:0000256" key="3">
    <source>
        <dbReference type="ARBA" id="ARBA00022692"/>
    </source>
</evidence>
<dbReference type="InterPro" id="IPR027417">
    <property type="entry name" value="P-loop_NTPase"/>
</dbReference>
<feature type="transmembrane region" description="Helical" evidence="8">
    <location>
        <begin position="922"/>
        <end position="943"/>
    </location>
</feature>
<keyword evidence="4" id="KW-0547">Nucleotide-binding</keyword>
<accession>A0ABR3XX41</accession>
<protein>
    <submittedName>
        <fullName evidence="11">Uncharacterized protein</fullName>
    </submittedName>
</protein>
<dbReference type="SUPFAM" id="SSF90123">
    <property type="entry name" value="ABC transporter transmembrane region"/>
    <property type="match status" value="1"/>
</dbReference>
<feature type="transmembrane region" description="Helical" evidence="8">
    <location>
        <begin position="401"/>
        <end position="421"/>
    </location>
</feature>
<feature type="transmembrane region" description="Helical" evidence="8">
    <location>
        <begin position="97"/>
        <end position="118"/>
    </location>
</feature>
<feature type="transmembrane region" description="Helical" evidence="8">
    <location>
        <begin position="859"/>
        <end position="881"/>
    </location>
</feature>
<evidence type="ECO:0000259" key="9">
    <source>
        <dbReference type="PROSITE" id="PS50893"/>
    </source>
</evidence>
<dbReference type="InterPro" id="IPR003593">
    <property type="entry name" value="AAA+_ATPase"/>
</dbReference>
<dbReference type="PROSITE" id="PS50929">
    <property type="entry name" value="ABC_TM1F"/>
    <property type="match status" value="1"/>
</dbReference>
<dbReference type="InterPro" id="IPR050173">
    <property type="entry name" value="ABC_transporter_C-like"/>
</dbReference>
<evidence type="ECO:0000256" key="2">
    <source>
        <dbReference type="ARBA" id="ARBA00022448"/>
    </source>
</evidence>
<evidence type="ECO:0000256" key="5">
    <source>
        <dbReference type="ARBA" id="ARBA00022840"/>
    </source>
</evidence>
<proteinExistence type="predicted"/>
<feature type="transmembrane region" description="Helical" evidence="8">
    <location>
        <begin position="130"/>
        <end position="148"/>
    </location>
</feature>
<feature type="domain" description="ABC transmembrane type-1" evidence="10">
    <location>
        <begin position="270"/>
        <end position="492"/>
    </location>
</feature>
<evidence type="ECO:0000256" key="6">
    <source>
        <dbReference type="ARBA" id="ARBA00022989"/>
    </source>
</evidence>
<dbReference type="Pfam" id="PF00005">
    <property type="entry name" value="ABC_tran"/>
    <property type="match status" value="1"/>
</dbReference>
<comment type="subcellular location">
    <subcellularLocation>
        <location evidence="1">Membrane</location>
        <topology evidence="1">Multi-pass membrane protein</topology>
    </subcellularLocation>
</comment>
<dbReference type="PROSITE" id="PS50893">
    <property type="entry name" value="ABC_TRANSPORTER_2"/>
    <property type="match status" value="1"/>
</dbReference>
<keyword evidence="2" id="KW-0813">Transport</keyword>
<keyword evidence="5" id="KW-0067">ATP-binding</keyword>
<name>A0ABR3XX41_9PEZI</name>
<dbReference type="SMART" id="SM00382">
    <property type="entry name" value="AAA"/>
    <property type="match status" value="1"/>
</dbReference>
<keyword evidence="3 8" id="KW-0812">Transmembrane</keyword>
<dbReference type="EMBL" id="JAWRVE010000008">
    <property type="protein sequence ID" value="KAL1880122.1"/>
    <property type="molecule type" value="Genomic_DNA"/>
</dbReference>
<reference evidence="11 12" key="1">
    <citation type="journal article" date="2024" name="IMA Fungus">
        <title>IMA Genome - F19 : A genome assembly and annotation guide to empower mycologists, including annotated draft genome sequences of Ceratocystis pirilliformis, Diaporthe australafricana, Fusarium ophioides, Paecilomyces lecythidis, and Sporothrix stenoceras.</title>
        <authorList>
            <person name="Aylward J."/>
            <person name="Wilson A.M."/>
            <person name="Visagie C.M."/>
            <person name="Spraker J."/>
            <person name="Barnes I."/>
            <person name="Buitendag C."/>
            <person name="Ceriani C."/>
            <person name="Del Mar Angel L."/>
            <person name="du Plessis D."/>
            <person name="Fuchs T."/>
            <person name="Gasser K."/>
            <person name="Kramer D."/>
            <person name="Li W."/>
            <person name="Munsamy K."/>
            <person name="Piso A."/>
            <person name="Price J.L."/>
            <person name="Sonnekus B."/>
            <person name="Thomas C."/>
            <person name="van der Nest A."/>
            <person name="van Dijk A."/>
            <person name="van Heerden A."/>
            <person name="van Vuuren N."/>
            <person name="Yilmaz N."/>
            <person name="Duong T.A."/>
            <person name="van der Merwe N.A."/>
            <person name="Wingfield M.J."/>
            <person name="Wingfield B.D."/>
        </authorList>
    </citation>
    <scope>NUCLEOTIDE SEQUENCE [LARGE SCALE GENOMIC DNA]</scope>
    <source>
        <strain evidence="11 12">CMW 18300</strain>
    </source>
</reference>
<feature type="transmembrane region" description="Helical" evidence="8">
    <location>
        <begin position="34"/>
        <end position="56"/>
    </location>
</feature>
<organism evidence="11 12">
    <name type="scientific">Diaporthe australafricana</name>
    <dbReference type="NCBI Taxonomy" id="127596"/>
    <lineage>
        <taxon>Eukaryota</taxon>
        <taxon>Fungi</taxon>
        <taxon>Dikarya</taxon>
        <taxon>Ascomycota</taxon>
        <taxon>Pezizomycotina</taxon>
        <taxon>Sordariomycetes</taxon>
        <taxon>Sordariomycetidae</taxon>
        <taxon>Diaporthales</taxon>
        <taxon>Diaporthaceae</taxon>
        <taxon>Diaporthe</taxon>
    </lineage>
</organism>
<dbReference type="Pfam" id="PF00664">
    <property type="entry name" value="ABC_membrane"/>
    <property type="match status" value="1"/>
</dbReference>
<feature type="transmembrane region" description="Helical" evidence="8">
    <location>
        <begin position="68"/>
        <end position="91"/>
    </location>
</feature>
<evidence type="ECO:0000259" key="10">
    <source>
        <dbReference type="PROSITE" id="PS50929"/>
    </source>
</evidence>
<feature type="domain" description="ABC transporter" evidence="9">
    <location>
        <begin position="581"/>
        <end position="813"/>
    </location>
</feature>
<dbReference type="InterPro" id="IPR036640">
    <property type="entry name" value="ABC1_TM_sf"/>
</dbReference>
<comment type="caution">
    <text evidence="11">The sequence shown here is derived from an EMBL/GenBank/DDBJ whole genome shotgun (WGS) entry which is preliminary data.</text>
</comment>
<dbReference type="InterPro" id="IPR044746">
    <property type="entry name" value="ABCC_6TM_D1"/>
</dbReference>
<dbReference type="InterPro" id="IPR017871">
    <property type="entry name" value="ABC_transporter-like_CS"/>
</dbReference>
<keyword evidence="12" id="KW-1185">Reference proteome</keyword>
<dbReference type="InterPro" id="IPR003439">
    <property type="entry name" value="ABC_transporter-like_ATP-bd"/>
</dbReference>
<gene>
    <name evidence="11" type="ORF">Daus18300_001485</name>
</gene>
<dbReference type="Gene3D" id="3.40.50.300">
    <property type="entry name" value="P-loop containing nucleotide triphosphate hydrolases"/>
    <property type="match status" value="1"/>
</dbReference>
<keyword evidence="7 8" id="KW-0472">Membrane</keyword>
<dbReference type="SUPFAM" id="SSF52540">
    <property type="entry name" value="P-loop containing nucleoside triphosphate hydrolases"/>
    <property type="match status" value="1"/>
</dbReference>
<evidence type="ECO:0000256" key="7">
    <source>
        <dbReference type="ARBA" id="ARBA00023136"/>
    </source>
</evidence>
<evidence type="ECO:0000313" key="12">
    <source>
        <dbReference type="Proteomes" id="UP001583177"/>
    </source>
</evidence>
<keyword evidence="6 8" id="KW-1133">Transmembrane helix</keyword>
<evidence type="ECO:0000256" key="4">
    <source>
        <dbReference type="ARBA" id="ARBA00022741"/>
    </source>
</evidence>
<dbReference type="PANTHER" id="PTHR24223">
    <property type="entry name" value="ATP-BINDING CASSETTE SUB-FAMILY C"/>
    <property type="match status" value="1"/>
</dbReference>
<feature type="transmembrane region" description="Helical" evidence="8">
    <location>
        <begin position="374"/>
        <end position="395"/>
    </location>
</feature>
<feature type="transmembrane region" description="Helical" evidence="8">
    <location>
        <begin position="260"/>
        <end position="282"/>
    </location>
</feature>